<organism evidence="1 2">
    <name type="scientific">Gynuella sunshinyii YC6258</name>
    <dbReference type="NCBI Taxonomy" id="1445510"/>
    <lineage>
        <taxon>Bacteria</taxon>
        <taxon>Pseudomonadati</taxon>
        <taxon>Pseudomonadota</taxon>
        <taxon>Gammaproteobacteria</taxon>
        <taxon>Oceanospirillales</taxon>
        <taxon>Saccharospirillaceae</taxon>
        <taxon>Gynuella</taxon>
    </lineage>
</organism>
<dbReference type="EMBL" id="CP007142">
    <property type="protein sequence ID" value="AJQ92912.1"/>
    <property type="molecule type" value="Genomic_DNA"/>
</dbReference>
<name>A0A0C5VEE2_9GAMM</name>
<dbReference type="STRING" id="1445510.YC6258_00862"/>
<gene>
    <name evidence="1" type="ORF">YC6258_00862</name>
</gene>
<keyword evidence="2" id="KW-1185">Reference proteome</keyword>
<proteinExistence type="predicted"/>
<evidence type="ECO:0000313" key="2">
    <source>
        <dbReference type="Proteomes" id="UP000032266"/>
    </source>
</evidence>
<dbReference type="AlphaFoldDB" id="A0A0C5VEE2"/>
<evidence type="ECO:0000313" key="1">
    <source>
        <dbReference type="EMBL" id="AJQ92912.1"/>
    </source>
</evidence>
<reference evidence="1 2" key="1">
    <citation type="submission" date="2014-01" db="EMBL/GenBank/DDBJ databases">
        <title>Full genme sequencing of cellulolytic bacterium Gynuella sunshinyii YC6258T gen. nov., sp. nov.</title>
        <authorList>
            <person name="Khan H."/>
            <person name="Chung E.J."/>
            <person name="Chung Y.R."/>
        </authorList>
    </citation>
    <scope>NUCLEOTIDE SEQUENCE [LARGE SCALE GENOMIC DNA]</scope>
    <source>
        <strain evidence="1 2">YC6258</strain>
    </source>
</reference>
<protein>
    <submittedName>
        <fullName evidence="1">Uncharacterized protein</fullName>
    </submittedName>
</protein>
<sequence length="61" mass="7259">MDIESFLKLSEKHFDFQSVSSQIIFLLRQNSELKRTLLDSQCSEIFIRLFTCNKIFKVLTK</sequence>
<dbReference type="HOGENOM" id="CLU_2916068_0_0_6"/>
<dbReference type="KEGG" id="gsn:YC6258_00862"/>
<accession>A0A0C5VEE2</accession>
<dbReference type="Proteomes" id="UP000032266">
    <property type="component" value="Chromosome"/>
</dbReference>